<feature type="compositionally biased region" description="Low complexity" evidence="13">
    <location>
        <begin position="200"/>
        <end position="214"/>
    </location>
</feature>
<feature type="compositionally biased region" description="Pro residues" evidence="13">
    <location>
        <begin position="513"/>
        <end position="536"/>
    </location>
</feature>
<dbReference type="GO" id="GO:0010008">
    <property type="term" value="C:endosome membrane"/>
    <property type="evidence" value="ECO:0007669"/>
    <property type="project" value="UniProtKB-SubCell"/>
</dbReference>
<dbReference type="PANTHER" id="PTHR45929:SF3">
    <property type="entry name" value="JAK PATHWAY SIGNAL TRANSDUCTION ADAPTOR MOLECULE"/>
    <property type="match status" value="1"/>
</dbReference>
<dbReference type="PROSITE" id="PS50179">
    <property type="entry name" value="VHS"/>
    <property type="match status" value="1"/>
</dbReference>
<evidence type="ECO:0000256" key="8">
    <source>
        <dbReference type="ARBA" id="ARBA00022448"/>
    </source>
</evidence>
<dbReference type="AlphaFoldDB" id="A0A4U0TZ44"/>
<dbReference type="GO" id="GO:0043328">
    <property type="term" value="P:protein transport to vacuole involved in ubiquitin-dependent protein catabolic process via the multivesicular body sorting pathway"/>
    <property type="evidence" value="ECO:0007669"/>
    <property type="project" value="TreeGrafter"/>
</dbReference>
<dbReference type="InterPro" id="IPR036028">
    <property type="entry name" value="SH3-like_dom_sf"/>
</dbReference>
<keyword evidence="11" id="KW-0472">Membrane</keyword>
<gene>
    <name evidence="16" type="ORF">B0A50_04984</name>
</gene>
<feature type="compositionally biased region" description="Gly residues" evidence="13">
    <location>
        <begin position="560"/>
        <end position="570"/>
    </location>
</feature>
<dbReference type="GO" id="GO:0043130">
    <property type="term" value="F:ubiquitin binding"/>
    <property type="evidence" value="ECO:0007669"/>
    <property type="project" value="InterPro"/>
</dbReference>
<feature type="compositionally biased region" description="Low complexity" evidence="13">
    <location>
        <begin position="625"/>
        <end position="652"/>
    </location>
</feature>
<dbReference type="Pfam" id="PF00790">
    <property type="entry name" value="VHS"/>
    <property type="match status" value="1"/>
</dbReference>
<evidence type="ECO:0000256" key="13">
    <source>
        <dbReference type="SAM" id="MobiDB-lite"/>
    </source>
</evidence>
<dbReference type="InterPro" id="IPR008942">
    <property type="entry name" value="ENTH_VHS"/>
</dbReference>
<dbReference type="Gene3D" id="1.20.5.1940">
    <property type="match status" value="1"/>
</dbReference>
<accession>A0A4U0TZ44</accession>
<dbReference type="SUPFAM" id="SSF48464">
    <property type="entry name" value="ENTH/VHS domain"/>
    <property type="match status" value="1"/>
</dbReference>
<evidence type="ECO:0000259" key="14">
    <source>
        <dbReference type="PROSITE" id="PS50002"/>
    </source>
</evidence>
<evidence type="ECO:0000256" key="7">
    <source>
        <dbReference type="ARBA" id="ARBA00022443"/>
    </source>
</evidence>
<dbReference type="SMART" id="SM00326">
    <property type="entry name" value="SH3"/>
    <property type="match status" value="1"/>
</dbReference>
<feature type="compositionally biased region" description="Gly residues" evidence="13">
    <location>
        <begin position="728"/>
        <end position="745"/>
    </location>
</feature>
<evidence type="ECO:0000313" key="17">
    <source>
        <dbReference type="Proteomes" id="UP000308549"/>
    </source>
</evidence>
<dbReference type="PRINTS" id="PR01887">
    <property type="entry name" value="SPECTRNALPHA"/>
</dbReference>
<comment type="caution">
    <text evidence="16">The sequence shown here is derived from an EMBL/GenBank/DDBJ whole genome shotgun (WGS) entry which is preliminary data.</text>
</comment>
<dbReference type="EMBL" id="NAJL01000023">
    <property type="protein sequence ID" value="TKA27372.1"/>
    <property type="molecule type" value="Genomic_DNA"/>
</dbReference>
<dbReference type="GO" id="GO:0035091">
    <property type="term" value="F:phosphatidylinositol binding"/>
    <property type="evidence" value="ECO:0007669"/>
    <property type="project" value="InterPro"/>
</dbReference>
<dbReference type="InterPro" id="IPR001452">
    <property type="entry name" value="SH3_domain"/>
</dbReference>
<dbReference type="CDD" id="cd11805">
    <property type="entry name" value="SH3_GRB2_like_C"/>
    <property type="match status" value="1"/>
</dbReference>
<evidence type="ECO:0000259" key="15">
    <source>
        <dbReference type="PROSITE" id="PS50179"/>
    </source>
</evidence>
<dbReference type="SMART" id="SM00288">
    <property type="entry name" value="VHS"/>
    <property type="match status" value="1"/>
</dbReference>
<feature type="compositionally biased region" description="Low complexity" evidence="13">
    <location>
        <begin position="396"/>
        <end position="417"/>
    </location>
</feature>
<name>A0A4U0TZ44_9PEZI</name>
<feature type="compositionally biased region" description="Basic and acidic residues" evidence="13">
    <location>
        <begin position="143"/>
        <end position="156"/>
    </location>
</feature>
<dbReference type="GO" id="GO:0033565">
    <property type="term" value="C:ESCRT-0 complex"/>
    <property type="evidence" value="ECO:0007669"/>
    <property type="project" value="TreeGrafter"/>
</dbReference>
<dbReference type="Gene3D" id="1.25.40.90">
    <property type="match status" value="1"/>
</dbReference>
<comment type="similarity">
    <text evidence="3">Belongs to the STAM family.</text>
</comment>
<dbReference type="Pfam" id="PF03127">
    <property type="entry name" value="GAT"/>
    <property type="match status" value="1"/>
</dbReference>
<dbReference type="Gene3D" id="2.30.30.40">
    <property type="entry name" value="SH3 Domains"/>
    <property type="match status" value="1"/>
</dbReference>
<feature type="compositionally biased region" description="Pro residues" evidence="13">
    <location>
        <begin position="452"/>
        <end position="466"/>
    </location>
</feature>
<dbReference type="InterPro" id="IPR004152">
    <property type="entry name" value="GAT_dom"/>
</dbReference>
<dbReference type="InterPro" id="IPR050670">
    <property type="entry name" value="STAM"/>
</dbReference>
<feature type="compositionally biased region" description="Low complexity" evidence="13">
    <location>
        <begin position="424"/>
        <end position="433"/>
    </location>
</feature>
<evidence type="ECO:0000256" key="10">
    <source>
        <dbReference type="ARBA" id="ARBA00022927"/>
    </source>
</evidence>
<organism evidence="16 17">
    <name type="scientific">Salinomyces thailandicus</name>
    <dbReference type="NCBI Taxonomy" id="706561"/>
    <lineage>
        <taxon>Eukaryota</taxon>
        <taxon>Fungi</taxon>
        <taxon>Dikarya</taxon>
        <taxon>Ascomycota</taxon>
        <taxon>Pezizomycotina</taxon>
        <taxon>Dothideomycetes</taxon>
        <taxon>Dothideomycetidae</taxon>
        <taxon>Mycosphaerellales</taxon>
        <taxon>Teratosphaeriaceae</taxon>
        <taxon>Salinomyces</taxon>
    </lineage>
</organism>
<dbReference type="InterPro" id="IPR003903">
    <property type="entry name" value="UIM_dom"/>
</dbReference>
<comment type="subcellular location">
    <subcellularLocation>
        <location evidence="2">Endosome membrane</location>
        <topology evidence="2">Peripheral membrane protein</topology>
        <orientation evidence="2">Cytoplasmic side</orientation>
    </subcellularLocation>
</comment>
<evidence type="ECO:0000256" key="2">
    <source>
        <dbReference type="ARBA" id="ARBA00004125"/>
    </source>
</evidence>
<dbReference type="PROSITE" id="PS50002">
    <property type="entry name" value="SH3"/>
    <property type="match status" value="1"/>
</dbReference>
<dbReference type="Proteomes" id="UP000308549">
    <property type="component" value="Unassembled WGS sequence"/>
</dbReference>
<evidence type="ECO:0000256" key="9">
    <source>
        <dbReference type="ARBA" id="ARBA00022753"/>
    </source>
</evidence>
<dbReference type="OrthoDB" id="10255964at2759"/>
<dbReference type="SUPFAM" id="SSF50044">
    <property type="entry name" value="SH3-domain"/>
    <property type="match status" value="1"/>
</dbReference>
<feature type="compositionally biased region" description="Low complexity" evidence="13">
    <location>
        <begin position="537"/>
        <end position="558"/>
    </location>
</feature>
<feature type="domain" description="VHS" evidence="15">
    <location>
        <begin position="8"/>
        <end position="131"/>
    </location>
</feature>
<dbReference type="CDD" id="cd16978">
    <property type="entry name" value="VHS_HSE1"/>
    <property type="match status" value="1"/>
</dbReference>
<keyword evidence="17" id="KW-1185">Reference proteome</keyword>
<evidence type="ECO:0000256" key="6">
    <source>
        <dbReference type="ARBA" id="ARBA00018978"/>
    </source>
</evidence>
<keyword evidence="7 12" id="KW-0728">SH3 domain</keyword>
<feature type="domain" description="SH3" evidence="14">
    <location>
        <begin position="215"/>
        <end position="274"/>
    </location>
</feature>
<keyword evidence="9" id="KW-0967">Endosome</keyword>
<keyword evidence="10" id="KW-0653">Protein transport</keyword>
<evidence type="ECO:0000256" key="4">
    <source>
        <dbReference type="ARBA" id="ARBA00011446"/>
    </source>
</evidence>
<keyword evidence="8" id="KW-0813">Transport</keyword>
<dbReference type="PRINTS" id="PR00452">
    <property type="entry name" value="SH3DOMAIN"/>
</dbReference>
<evidence type="ECO:0000256" key="11">
    <source>
        <dbReference type="ARBA" id="ARBA00023136"/>
    </source>
</evidence>
<sequence length="752" mass="81302">MDESVVKATDENLTSENWELILDVCDRVSATSSGPANAVSALIKRLAHRNANVQLYTLELAHALAQNCGAPLHRELASKAFTDALLRLAGDRNTHAQVKQKVLGRMGSWAEMFSGDADLGIMAQAYQRLRQSQPGLMPPSKPGKREISGEDRRKEEEELQMALALSVQDKGGSGGKAVGSPDVGRGAGGVVERDDGEVQGGAQQQQQQQQGTTAATVSRVRALYDFTPSEPGELAFRRDDVIAVLESVYKDWWKGSLRGQTGIFPLNYVEKLQDPTKEELERDAQMEADVFGEIRNVEKLLALLSVRDGGSGRRGEREEEEIAELYQRTLGIRPKLIELIGKYSQKKDDFTQLNEKFIKARRDYEALLESSMAQPQAYQQQYPIRTPHAAHSMLPPLQQQHQQQRQPYAAQPAGYAPHLHHQHPQQQPQDPQQRFYSPGPSDQTQGYGPGSAYPPHPNAGPPPPPTNGGGAPTAPFHFIPGGVGNLNAPPPASPLQPQYQQQQNSQPIHRRPSSPPQPQSQPNGAPPPDLYAPPPQQQQQHPTQQQQQQQQQQHLQPLSAGGGGAGGGFQGQIRPNSIHTLNSGNPQELAATAGVGAGGDYESPVATTAGPKSGSYPPSHFVPSQSQQLGQQQGAGGYDPYAQQQQQQQQPQVMHSERDPYPPSGAPLSAVSQTGQGFESSPTSLYSQQTTMDAGGAGGLPQQQQQQQQQAYQAYQAYQPAQVQVQGQGQGQGQQGVVGGGGGGEDPGDYYR</sequence>
<protein>
    <recommendedName>
        <fullName evidence="5">Class E vacuolar protein-sorting machinery protein HSE1</fullName>
    </recommendedName>
    <alternativeName>
        <fullName evidence="6">Class E vacuolar protein-sorting machinery protein hse1</fullName>
    </alternativeName>
</protein>
<comment type="function">
    <text evidence="1">Component of the ESCRT-0 complex which is the sorting receptor for ubiquitinated cargo proteins at the multivesicular body (MVB).</text>
</comment>
<comment type="subunit">
    <text evidence="4">Component of the ESCRT-0 complex composed of HSE1 and VPS27.</text>
</comment>
<evidence type="ECO:0000256" key="12">
    <source>
        <dbReference type="PROSITE-ProRule" id="PRU00192"/>
    </source>
</evidence>
<feature type="compositionally biased region" description="Low complexity" evidence="13">
    <location>
        <begin position="700"/>
        <end position="727"/>
    </location>
</feature>
<feature type="compositionally biased region" description="Polar residues" evidence="13">
    <location>
        <begin position="573"/>
        <end position="586"/>
    </location>
</feature>
<evidence type="ECO:0000256" key="1">
    <source>
        <dbReference type="ARBA" id="ARBA00002654"/>
    </source>
</evidence>
<evidence type="ECO:0000256" key="3">
    <source>
        <dbReference type="ARBA" id="ARBA00009666"/>
    </source>
</evidence>
<proteinExistence type="inferred from homology"/>
<dbReference type="FunFam" id="2.30.30.40:FF:000072">
    <property type="entry name" value="Unconventional Myosin IB"/>
    <property type="match status" value="1"/>
</dbReference>
<dbReference type="PROSITE" id="PS50330">
    <property type="entry name" value="UIM"/>
    <property type="match status" value="1"/>
</dbReference>
<reference evidence="16 17" key="1">
    <citation type="submission" date="2017-03" db="EMBL/GenBank/DDBJ databases">
        <title>Genomes of endolithic fungi from Antarctica.</title>
        <authorList>
            <person name="Coleine C."/>
            <person name="Masonjones S."/>
            <person name="Stajich J.E."/>
        </authorList>
    </citation>
    <scope>NUCLEOTIDE SEQUENCE [LARGE SCALE GENOMIC DNA]</scope>
    <source>
        <strain evidence="16 17">CCFEE 6315</strain>
    </source>
</reference>
<dbReference type="PANTHER" id="PTHR45929">
    <property type="entry name" value="JAK PATHWAY SIGNAL TRANSDUCTION ADAPTOR MOLECULE"/>
    <property type="match status" value="1"/>
</dbReference>
<dbReference type="Pfam" id="PF00018">
    <property type="entry name" value="SH3_1"/>
    <property type="match status" value="1"/>
</dbReference>
<feature type="compositionally biased region" description="Polar residues" evidence="13">
    <location>
        <begin position="670"/>
        <end position="692"/>
    </location>
</feature>
<dbReference type="InterPro" id="IPR002014">
    <property type="entry name" value="VHS_dom"/>
</dbReference>
<feature type="region of interest" description="Disordered" evidence="13">
    <location>
        <begin position="396"/>
        <end position="752"/>
    </location>
</feature>
<feature type="compositionally biased region" description="Low complexity" evidence="13">
    <location>
        <begin position="495"/>
        <end position="507"/>
    </location>
</feature>
<evidence type="ECO:0000256" key="5">
    <source>
        <dbReference type="ARBA" id="ARBA00017923"/>
    </source>
</evidence>
<feature type="region of interest" description="Disordered" evidence="13">
    <location>
        <begin position="131"/>
        <end position="214"/>
    </location>
</feature>
<evidence type="ECO:0000313" key="16">
    <source>
        <dbReference type="EMBL" id="TKA27372.1"/>
    </source>
</evidence>